<evidence type="ECO:0000256" key="3">
    <source>
        <dbReference type="ARBA" id="ARBA00022475"/>
    </source>
</evidence>
<dbReference type="Pfam" id="PF00528">
    <property type="entry name" value="BPD_transp_1"/>
    <property type="match status" value="1"/>
</dbReference>
<evidence type="ECO:0000256" key="1">
    <source>
        <dbReference type="ARBA" id="ARBA00004651"/>
    </source>
</evidence>
<gene>
    <name evidence="9" type="ORF">SCD90_04555</name>
</gene>
<dbReference type="CDD" id="cd06261">
    <property type="entry name" value="TM_PBP2"/>
    <property type="match status" value="1"/>
</dbReference>
<feature type="domain" description="ABC transmembrane type-1" evidence="8">
    <location>
        <begin position="61"/>
        <end position="241"/>
    </location>
</feature>
<evidence type="ECO:0000256" key="2">
    <source>
        <dbReference type="ARBA" id="ARBA00022448"/>
    </source>
</evidence>
<evidence type="ECO:0000256" key="6">
    <source>
        <dbReference type="ARBA" id="ARBA00023136"/>
    </source>
</evidence>
<comment type="similarity">
    <text evidence="7">Belongs to the binding-protein-dependent transport system permease family.</text>
</comment>
<keyword evidence="6 7" id="KW-0472">Membrane</keyword>
<feature type="transmembrane region" description="Helical" evidence="7">
    <location>
        <begin position="99"/>
        <end position="121"/>
    </location>
</feature>
<sequence>MNLRLPAPAASVLRAIVTAAVLLSAWWAGIKLFGPPPFILPGPERVFAAILKNHVYLFDNALVTLQEILLGLFAGTVLGVSAALLVASSETMRRWLLPLLVLSQVLPVFAIAPLLVVWFGYGLASKIVMTTIIIFFPITSAFQDGLRRTDPGLLDLARLHGASRLQTLRLLKVPSALPSLASGLRVAIAAAPIGAVVGEWVGASSGLGYVMLNANARAQTDVLFAALLILGLVAAVLWFTLDAALARLIPWSDDRRPS</sequence>
<feature type="transmembrane region" description="Helical" evidence="7">
    <location>
        <begin position="68"/>
        <end position="87"/>
    </location>
</feature>
<dbReference type="PANTHER" id="PTHR30151:SF20">
    <property type="entry name" value="ABC TRANSPORTER PERMEASE PROTEIN HI_0355-RELATED"/>
    <property type="match status" value="1"/>
</dbReference>
<evidence type="ECO:0000256" key="7">
    <source>
        <dbReference type="RuleBase" id="RU363032"/>
    </source>
</evidence>
<comment type="subcellular location">
    <subcellularLocation>
        <location evidence="1 7">Cell membrane</location>
        <topology evidence="1 7">Multi-pass membrane protein</topology>
    </subcellularLocation>
</comment>
<dbReference type="InterPro" id="IPR000515">
    <property type="entry name" value="MetI-like"/>
</dbReference>
<dbReference type="InterPro" id="IPR035906">
    <property type="entry name" value="MetI-like_sf"/>
</dbReference>
<dbReference type="Proteomes" id="UP001274321">
    <property type="component" value="Unassembled WGS sequence"/>
</dbReference>
<dbReference type="PANTHER" id="PTHR30151">
    <property type="entry name" value="ALKANE SULFONATE ABC TRANSPORTER-RELATED, MEMBRANE SUBUNIT"/>
    <property type="match status" value="1"/>
</dbReference>
<keyword evidence="4 7" id="KW-0812">Transmembrane</keyword>
<evidence type="ECO:0000313" key="9">
    <source>
        <dbReference type="EMBL" id="MDX6805327.1"/>
    </source>
</evidence>
<dbReference type="SUPFAM" id="SSF161098">
    <property type="entry name" value="MetI-like"/>
    <property type="match status" value="1"/>
</dbReference>
<dbReference type="EMBL" id="JAXAFJ010000002">
    <property type="protein sequence ID" value="MDX6805327.1"/>
    <property type="molecule type" value="Genomic_DNA"/>
</dbReference>
<dbReference type="RefSeq" id="WP_319843446.1">
    <property type="nucleotide sequence ID" value="NZ_JAXAFJ010000002.1"/>
</dbReference>
<feature type="transmembrane region" description="Helical" evidence="7">
    <location>
        <begin position="12"/>
        <end position="30"/>
    </location>
</feature>
<evidence type="ECO:0000256" key="4">
    <source>
        <dbReference type="ARBA" id="ARBA00022692"/>
    </source>
</evidence>
<evidence type="ECO:0000259" key="8">
    <source>
        <dbReference type="PROSITE" id="PS50928"/>
    </source>
</evidence>
<feature type="transmembrane region" description="Helical" evidence="7">
    <location>
        <begin position="182"/>
        <end position="202"/>
    </location>
</feature>
<protein>
    <submittedName>
        <fullName evidence="9">ABC transporter permease</fullName>
    </submittedName>
</protein>
<organism evidence="9 10">
    <name type="scientific">Terrihabitans rhizophilus</name>
    <dbReference type="NCBI Taxonomy" id="3092662"/>
    <lineage>
        <taxon>Bacteria</taxon>
        <taxon>Pseudomonadati</taxon>
        <taxon>Pseudomonadota</taxon>
        <taxon>Alphaproteobacteria</taxon>
        <taxon>Hyphomicrobiales</taxon>
        <taxon>Terrihabitans</taxon>
    </lineage>
</organism>
<dbReference type="Gene3D" id="1.10.3720.10">
    <property type="entry name" value="MetI-like"/>
    <property type="match status" value="1"/>
</dbReference>
<keyword evidence="10" id="KW-1185">Reference proteome</keyword>
<keyword evidence="5 7" id="KW-1133">Transmembrane helix</keyword>
<evidence type="ECO:0000256" key="5">
    <source>
        <dbReference type="ARBA" id="ARBA00022989"/>
    </source>
</evidence>
<evidence type="ECO:0000313" key="10">
    <source>
        <dbReference type="Proteomes" id="UP001274321"/>
    </source>
</evidence>
<feature type="transmembrane region" description="Helical" evidence="7">
    <location>
        <begin position="222"/>
        <end position="246"/>
    </location>
</feature>
<proteinExistence type="inferred from homology"/>
<dbReference type="PROSITE" id="PS50928">
    <property type="entry name" value="ABC_TM1"/>
    <property type="match status" value="1"/>
</dbReference>
<keyword evidence="2 7" id="KW-0813">Transport</keyword>
<keyword evidence="3" id="KW-1003">Cell membrane</keyword>
<name>A0ABU4RKG1_9HYPH</name>
<accession>A0ABU4RKG1</accession>
<reference evidence="9 10" key="1">
    <citation type="submission" date="2023-11" db="EMBL/GenBank/DDBJ databases">
        <authorList>
            <person name="Bao R."/>
        </authorList>
    </citation>
    <scope>NUCLEOTIDE SEQUENCE [LARGE SCALE GENOMIC DNA]</scope>
    <source>
        <strain evidence="9 10">PJ23</strain>
    </source>
</reference>
<comment type="caution">
    <text evidence="9">The sequence shown here is derived from an EMBL/GenBank/DDBJ whole genome shotgun (WGS) entry which is preliminary data.</text>
</comment>